<dbReference type="SUPFAM" id="SSF49313">
    <property type="entry name" value="Cadherin-like"/>
    <property type="match status" value="4"/>
</dbReference>
<dbReference type="InterPro" id="IPR013517">
    <property type="entry name" value="FG-GAP"/>
</dbReference>
<dbReference type="KEGG" id="rcf:Poly24_38820"/>
<dbReference type="SUPFAM" id="SSF69318">
    <property type="entry name" value="Integrin alpha N-terminal domain"/>
    <property type="match status" value="1"/>
</dbReference>
<dbReference type="Pfam" id="PF05345">
    <property type="entry name" value="He_PIG"/>
    <property type="match status" value="1"/>
</dbReference>
<dbReference type="SUPFAM" id="SSF63829">
    <property type="entry name" value="Calcium-dependent phosphotriesterase"/>
    <property type="match status" value="1"/>
</dbReference>
<dbReference type="GO" id="GO:0005509">
    <property type="term" value="F:calcium ion binding"/>
    <property type="evidence" value="ECO:0007669"/>
    <property type="project" value="InterPro"/>
</dbReference>
<dbReference type="PROSITE" id="PS51828">
    <property type="entry name" value="PTX_2"/>
    <property type="match status" value="1"/>
</dbReference>
<evidence type="ECO:0000313" key="7">
    <source>
        <dbReference type="EMBL" id="QDV70163.1"/>
    </source>
</evidence>
<feature type="region of interest" description="Disordered" evidence="2">
    <location>
        <begin position="1473"/>
        <end position="1502"/>
    </location>
</feature>
<dbReference type="SMART" id="SM00710">
    <property type="entry name" value="PbH1"/>
    <property type="match status" value="6"/>
</dbReference>
<dbReference type="InterPro" id="IPR006626">
    <property type="entry name" value="PbH1"/>
</dbReference>
<dbReference type="PANTHER" id="PTHR44103:SF1">
    <property type="entry name" value="PROPROTEIN CONVERTASE P"/>
    <property type="match status" value="1"/>
</dbReference>
<evidence type="ECO:0000259" key="5">
    <source>
        <dbReference type="PROSITE" id="PS50268"/>
    </source>
</evidence>
<dbReference type="SUPFAM" id="SSF75011">
    <property type="entry name" value="3-carboxy-cis,cis-mucoante lactonizing enzyme"/>
    <property type="match status" value="1"/>
</dbReference>
<feature type="domain" description="C-type lectin" evidence="3">
    <location>
        <begin position="1903"/>
        <end position="2016"/>
    </location>
</feature>
<dbReference type="InterPro" id="IPR018511">
    <property type="entry name" value="Hemolysin-typ_Ca-bd_CS"/>
</dbReference>
<dbReference type="Gene3D" id="2.80.10.50">
    <property type="match status" value="8"/>
</dbReference>
<dbReference type="InterPro" id="IPR025592">
    <property type="entry name" value="DUF4347"/>
</dbReference>
<reference evidence="7 8" key="1">
    <citation type="submission" date="2019-02" db="EMBL/GenBank/DDBJ databases">
        <title>Deep-cultivation of Planctomycetes and their phenomic and genomic characterization uncovers novel biology.</title>
        <authorList>
            <person name="Wiegand S."/>
            <person name="Jogler M."/>
            <person name="Boedeker C."/>
            <person name="Pinto D."/>
            <person name="Vollmers J."/>
            <person name="Rivas-Marin E."/>
            <person name="Kohn T."/>
            <person name="Peeters S.H."/>
            <person name="Heuer A."/>
            <person name="Rast P."/>
            <person name="Oberbeckmann S."/>
            <person name="Bunk B."/>
            <person name="Jeske O."/>
            <person name="Meyerdierks A."/>
            <person name="Storesund J.E."/>
            <person name="Kallscheuer N."/>
            <person name="Luecker S."/>
            <person name="Lage O.M."/>
            <person name="Pohl T."/>
            <person name="Merkel B.J."/>
            <person name="Hornburger P."/>
            <person name="Mueller R.-W."/>
            <person name="Bruemmer F."/>
            <person name="Labrenz M."/>
            <person name="Spormann A.M."/>
            <person name="Op den Camp H."/>
            <person name="Overmann J."/>
            <person name="Amann R."/>
            <person name="Jetten M.S.M."/>
            <person name="Mascher T."/>
            <person name="Medema M.H."/>
            <person name="Devos D.P."/>
            <person name="Kaster A.-K."/>
            <person name="Ovreas L."/>
            <person name="Rohde M."/>
            <person name="Galperin M.Y."/>
            <person name="Jogler C."/>
        </authorList>
    </citation>
    <scope>NUCLEOTIDE SEQUENCE [LARGE SCALE GENOMIC DNA]</scope>
    <source>
        <strain evidence="7 8">Poly24</strain>
    </source>
</reference>
<dbReference type="InterPro" id="IPR013320">
    <property type="entry name" value="ConA-like_dom_sf"/>
</dbReference>
<dbReference type="CDD" id="cd00037">
    <property type="entry name" value="CLECT"/>
    <property type="match status" value="1"/>
</dbReference>
<dbReference type="InterPro" id="IPR015919">
    <property type="entry name" value="Cadherin-like_sf"/>
</dbReference>
<dbReference type="NCBIfam" id="TIGR01965">
    <property type="entry name" value="VCBS_repeat"/>
    <property type="match status" value="5"/>
</dbReference>
<dbReference type="InterPro" id="IPR000601">
    <property type="entry name" value="PKD_dom"/>
</dbReference>
<dbReference type="SUPFAM" id="SSF101898">
    <property type="entry name" value="NHL repeat"/>
    <property type="match status" value="1"/>
</dbReference>
<feature type="domain" description="Cadherin" evidence="5">
    <location>
        <begin position="2032"/>
        <end position="2128"/>
    </location>
</feature>
<dbReference type="Pfam" id="PF03382">
    <property type="entry name" value="DUF285"/>
    <property type="match status" value="2"/>
</dbReference>
<dbReference type="SMART" id="SM00112">
    <property type="entry name" value="CA"/>
    <property type="match status" value="3"/>
</dbReference>
<dbReference type="InterPro" id="IPR039005">
    <property type="entry name" value="CSPG_rpt"/>
</dbReference>
<proteinExistence type="predicted"/>
<dbReference type="EMBL" id="CP036348">
    <property type="protein sequence ID" value="QDV70163.1"/>
    <property type="molecule type" value="Genomic_DNA"/>
</dbReference>
<dbReference type="InterPro" id="IPR016186">
    <property type="entry name" value="C-type_lectin-like/link_sf"/>
</dbReference>
<keyword evidence="8" id="KW-1185">Reference proteome</keyword>
<dbReference type="InterPro" id="IPR006644">
    <property type="entry name" value="Cadg"/>
</dbReference>
<dbReference type="InterPro" id="IPR013783">
    <property type="entry name" value="Ig-like_fold"/>
</dbReference>
<evidence type="ECO:0000256" key="1">
    <source>
        <dbReference type="ARBA" id="ARBA00022729"/>
    </source>
</evidence>
<dbReference type="NCBIfam" id="TIGR02167">
    <property type="entry name" value="Liste_lipo_26"/>
    <property type="match status" value="9"/>
</dbReference>
<feature type="domain" description="Pentraxin (PTX)" evidence="6">
    <location>
        <begin position="1624"/>
        <end position="1839"/>
    </location>
</feature>
<sequence length="7880" mass="810366">MEVLEDRVMFDGVPDGTLDPAALSHDDPLIDVADSRVDGERDGASLQAEPKGIVFVDKRVAGFERLVANLATDANREIVFLNKQIDTLSQIADVLADRNADDGTVYDTVQTVAAGNADDPDPRLVTLDQASLLAAQTARHLEGFDESSSVGNAAATVAAVRTEVVVIDSGVEDAETILAGLRDASDQVTDWIVVRIDPSDDGIQQISAALAGQKSVDALHLISHGDGRGIDLGGTHLDIDSIAAFAGEVALWGNAFAEDADILIYGCDLASTEAGRSLVEAMAALTDADVAASDDATGHESLGGDWELEFETGLIGTASLGQTWSFDVSWYGTLATINGTSGSDILEGTNSTDTISGKGGNDILLGGVDLIDEGNFNSSSTSTQLDVTTANSGWDVSSGSVDFLSASSGISLPNDPNDASLRAVDLNDGEISRLVGGLTIGETYHVAFFMGADGVMTQTLDVAAVGVDSASMSVTMPSGNNLSNIDWQVKLFTFTATATSHSIQFTSTSGSPTAGAIIAGVRLVHDNAADGNDTIYGNAGDDLIIGGGGDNELWEDSGTNIIVSGAGEDDIEGGDDNDTIYAGDGNNYVDGGSGDDIIMSGSGDDELYGGGDNDTIDAGDGENIVVGDAGDDNIQAGSGDDYIRGGDGNDVIDGGDGNNVIDGDTGNDQLTSGSGNDEIWSTEGADTIFAGAGDDEIYSYGDMAQDTIDGGEGADTYYIYVDDTADVFQDSGTDGAIDILYLYSGGSETYYITDQFSKAETGIDTIYNDWTGSTSYLGSSSHATALYWDFSGMELEAVEQVHGGTQNDTIILDSAGPDNPNAIYGNGGNDTLTDGAGVHSLYGGPGNDRLYGGAGNDRLFGGLGVDSARYDGALADYTINRDSYGLANDASVLRVHETTINGTDEENDFVYGTVEYLYFSDGTYDTATGGFVPNVLQVHSMPGTQEIAVAAGLTFNAANGNSISITDDSSDLLEVTLSVSEGTVTLGAIPAGLSFSSNDGTNDATMTFTGTVADINTALDGLQFTSPVDYEGGAVLSMESSDLNFGTSDADSLLIKIGDALVVDTASDSSNNGDTSSLEALYLDKGSDGLISLREAIIASNNTLGTQAIRFDISGAGPHTIALTSALPLISDGVFIDGWSEPDYAADGVPVIVIDAGGVGSFDTGLELSLGSDGSTVRGLVLSNISHHGIEIDSDNNWIYGNYIGVDASGLTAAAVGGAGVFLNAGASNNIIGTNGDAVADVSERNVIGAGRNGVFLAGDGVNSNTIAGNYIGVGVDGETVLGLEFHGVRIVGDASNNTIGGATAALGNVIAGADDAAVEIGSESTTNSVLNNRIGISADGNTLLGDNTFGVSILNGADGTTIIGNSIGGSVQAGILIDGDSVGSVIQGNTIGTDATGTLNWGNGEQGILLAGGATGTVIGGVGAGEGNTIAFSGQADPDNGAGIAIWGTATGNTIQGNSIYSNQGIGIDLGVASDDGADPNDAGDSDTGGNNKQNWGEAGGPSINDAGDFRYYVNLYSFAGGTTYTLDFYASSDRDGGQVEGERYLFSRTGLTNLQSGWITETGIDATPGEYITVTLTDDTTGDTSEFSSYSVVVDSDGSGSAPHDLTLVAAGDGGVEINADGGKDANLVVHSDGNTGSIGDRIGGLGSMTIEVDFAAADGAHQTLLSYAASDPDDFTLQIDPDAGNGSVTVMINGSANQVVASGIDYNTLLDGHRHQLAFTWDNTDGDWSIYVDGQLAESGTGLATGLTLAGDAANGTLMFGQEQDAIGGGFNAFDTFRGTYFDARVFDSVRSAGQIAAGAGQTLAYSEPGMLANWTFNDLSTDGVVTESVAGNSLKLEAAAASGFTSSESVLSVWLDENAVNGTSVGKVYGTDIEREALIAAFLAAYPTLHYSEETDKFYKVLSGAYDRDAADAAASGETLNANAGSLLTIESAHENELVRRWISETGESRVWLSGSDLAEADQWRWDDGTLFFDDDGAVDGAYENFASGEPDGAVDPSIVYLSMGSDGQWADSAAAQASTGVIVEWSADEALDRSRMVLYSIQSQTTPGAFAIDSDSGVITVADASAIDYETLDSHQLNIRVSDNSGQNYKELFTIQLLDGREPVSLSGLEIGTLTYTENDPELAITSTLEATAPEVVAIESATIAISVGYANGQDVLTFDTTNGITGDWDAATGTLTLTGSATLAAYQTALRSVMYVNTSEVPDETTREVRFTVNDGELDSNTVHRSIAVASVNDAPTFPLGTGFLTMPDDAYQGSETTAILLQPDGKSLVVSPVFRPFDDSFGLNRYTESGVLDTSFGGGDGSVVTSFGTGYAYPTSASLQADGKIVVAGSFYDIDAGYSVAALARYNIDGTLDTSFGTAGMVTTVVAGFSSNITEVTVLADGKILGAGYVYDYDGLNEIALFQFNSDGTLDASFGAGNGYVTATGLADRSLANSMVVQSDGKILVAGIIGNGGDSDFAVARYNSDGTLDTSFDGDGVVNIVTGGTEAYVNELLLQPDGKILLVGDTDVNGDSDSVVVRLLADGSIDTSFGGGDGMGITAIAGSHETIYAAAIQADGKIVGVGGDYDPATFKNRGFTVRYNSDGTLDTSFGDDGIVPFTLGDTSSDASYGIAFDDDGKVLVAGSSYSTRGTGYLVRYNTDGTLDMTYGADHQLDGAPIFIENGSAVVLDDDVAIVDADLIELDNFAGATLTLQRNVAANDDDLFSATGTLSFAGGDLVVDGTTIGSVTNTGGTLLLAFNSNATHALVRAAMSQIAYANANDTPAASVQIDWMFDDGNTGDQGSGGALSTVGSTTVAIIAVNDAPVVSGIETEAIDYTENDGAVAISSTLAISDGDGTQIESATVAISSGYANGQDLLGFVDQNGIMGAWDVGTGTLTLSGSATIAEYQTALRSVTYTNSSESPNTATRTVSVTVNDGDENSATQNRDIAITAVNDRPTYGSIVLPTFTAHELTNNALGASFVTTADMDGDGDLDVLSASFVDDRIIWFENDGSGIFTEHTVTSTADGSLAVYVVDLDEDGDLDIVSASHLDDTVSWYENDGNENFTLHVITTSADFAASVTAADVDGDGDLDILSASYRDHKIVWYENDGNENFTIRVITSTAMGARSVATADMDGDGDLDVLSAARDDSTVIWYENDGSENFTTHVIAADAEGAMHVMTADVDGDGDLDVLSASYDDNSVTWYENDGSQNFTQHVVDTTAVGVISVAAADVDGDGDLDLLSASSVGDTVAWYENDGNQNFTQHMIAVASDGARSVIMADIDGDGDLDVVTASQYDNTVTWYESEVIALIGDNPTFVEDGPAVVLGSGVEIEDMELTSLDDFDGASLSFARMGGPSPDDHFSATGNLAFVGTTTGNIELSSVVIGTYTNTAGTLTLSFAAGTTNAQVNAAARAIAYSNSNNTPPTSVQIDWTFDDGNTGSQGIGGARQAIGRTTVTITATNDDPTNAGSLPSSISVIEDVSSNVDLSLIDLSDFDAGTSSLTVSLTTSTGGHLTAAAAAGITVGGTSTARTLTGNLADLNSYLNTASNLTYLHGTADINGDAADTIQVDVTDNGNTGNGGGGTIDLGSVDVDITPVNDDPTNAGSLPATITVTEDVLSNVDLSAIDLSDVDHNGGDLTLTLTTSTGGNLTASTLGGVWIAGSGSSSLSLTGTLSMLNVYLNNASAIQYLSGVSHANGIAADTLQLSFTDNGHSGIGGGLLIDFGTLDVDIASVNDAPTFEIGDGVVTTPVGALNESASDILEQPDGKIVVAGYVHNGLSFDFGLVRYNVDGTLDTSFGGGDGVVTTATGSQADIAYSATLQPDGKILLTGFTTVSGTYHHTVVRYNIDGTLDSSFGVGGIVVSNIGANGDAGKSVTLQSDGKILVSGWKMSGGTTGSMLVRYHSDGTLDTSFGGGDGIVVSDFGATSSVYDDVVVQADGKILVAGYLDSGTATKRDISLVRYNSDGTLDNSFGVAGIVSTDLGDSTDNASRIVLTADGKILLSGYSKHAGDFDFTVLRYNSDGTLDFSFGGGLGVVTTDVQADDNYANGLIMQDDGKFLVAGHVASGPEFVVVRYHSDGTLDTSFGDDGIAVGAVNGGIVGINNATLQADGKILLTGYHTQSANSDFLLVRYNSDGTLDTRFGIDSSSLAGTVSYTEDGPAVVLDINVELSDQELDALNGGDGNYAGAQITLVRDGGAASEDVLDFANGNGITLVGDQLIKNGQSIATFDTTTTAGALVITFTDGNGEIPTSSDVVQMLRQLTYANSNDTPPASVQIHWTFNDGNTGSQGSGGALDTTGSTLVTITAVDDAPVIAAIESIAIDYIENDGAVAISPSLTISDVDDTHIVSAVVAIGAGYANGQDELSFVNQNGISGNWNASTGTLVLSGTATLAQYQTTLRSVTYANSSEVPDTTTRTISFTIHDGQSNSNVVARDITITSVNDGPVFFEPTLDSADLSFVHVELDGYNRIYLESIVLQSDGKSLLLGTAASGGVYELALVRYTASGISDTSFGGGDGSTVTSFGSDSVYAASVALQADGKILVAANQYHDDSSSIMLVRYNSDGTLDSSFGGGDGITTTNVSGSYDYVEEITLQDDGKILVVGRITNGANNDFGAIRYNSDGSLDASFGGGDGIVEDSLGGTVSNISSIIVQSDGKILIAGGSSAGLEYSVVVARLNSDGSWDSGFDGDGILKFDLGGIDSSASSVVLQSDGRIVVAGYISTSGNSDSDSFVVRLLADGTFDTSFSDDGIVITDVDGADEYVGSATVQGDGKIVVLSTSYGSTTHGQIIRYNVDGTIDSSFGDDGVVNIAVGEDSEDYSSHLVIDADGKMIVVGNSYSDDVIGFVQRLNSDGTLDSTYGVEDPLAGSPSYVEGGAAFVLDDHVSIFDEELVVDDNFADSTLTLLRSGGANAEDQFIATGTLSFSGGDLVVNGITIGSVTNDAGTLAMVFNGNVTQALLSSAMQQIAYANASDTPPASVQIDWTFDDGNTGAQGIVGALTATQSTIVAITAVNDEQVLAVNTGATVVEGATANTITSAMLQTTDVDNTNEELVYVVDTLPSNGTLYRDSVAMSASDTFSQADIAAGLITYDHDDSQTTSDSFAFTVDDGAGTTSSSSFHWTITPVNDAPYDLTSTPLSVAENSANGTSVGTVTGYDVDSASLTYSIFAQDFPGAFAIDSVTGEITVADGRLLNYEDATSQGVTVRVTDASGATYDEEMTVTITDEAGDVVATADAITVVAGAPIVIDPRGNDVSGSGDPLVVTEIIDAAAGDAVTQLSSPGDTATLASGTTLTLRSDGRLTVVAAADGIETFAYRVSDGTTDDLELVTLTVDSNELAAQSIGLVTTWDTTQAGSASDTITIAAAPGSSNYTVYWGDGTSTVGASGDLSHTYASPGQYTVTIVGDFAGFNFDGGGDAAKILSVEQWGNVAFEDLDDAFDGAVNLQINAADAPDLSGVTSLKEMFNGATAMNADLSGWDVASVDNMNGLFRGAGSFNQDLSGWDVSNVTNMASMFYGASSFNEDVSSWDVSSVTSMVGMFQDAGSFNQDVNGWDVSNVTSMVRMFYGAGTFNQDVSGWDVSSVTSMINMFYSASSFNQDINDWDVSNVTSTAIMFYGASSFNGNVSGWDVSSVTNMVGMFQDAVSFDQDVSGWDVSNVTNMGRMFSGASSFNQDISGWDVSNVTSMINMFYNAGSFNQDVSRWDVSNVTGMASMFSGASSFNQDVSGWDVSNVTGMASMFSGAGSFNQDVSEWDVSGVTSMESMFQDASAFNQNLGDWDISSLAVATSMLSNSDLSIPNYDATLIGWASQTVKPNVPLGADGLQYSIAAQAARDLLINDHNWSITGDSFYNYVPEITSDGGADTASVHVNEDTAAVTTVAASDQDGLLNTLSYSIYGGSDAARFAIDSVTGELAFLSAPDYENPTDVGGDNLYNVVVRVSDDQGGTDDQTLTVAVSSINDAPLAVNDPSFVTDEATALTGLDILANDIDVDVDLLTISRIDGNAFTVGVPISLASGTLVTVNPDGTIDFDPANVYTQLGDIHSAIESFTYEIADGQGAFDTATVTIQIQGLDNPISISELTDGPTIDTDGEVFESDLPQGTDAVGVGESTSGTFLLQPGDGLVSLQIDSRVITAAELIDTATTPVFVNTSLGRLEVSGYNAISGVVSYSYTLTGSGDHAAGSVIDNIALTITDTDGDIVNATLGILIHDDLPSTSDDANSVLEDNGTAATGNVLGNDQVGADQTAKLVATVGSGANLPSAIHLGQALSGTYGTIAMQADGSYSYLLDDLDPAVSALSTGESLTDQFTYEVVDADGSRSTATLTIQINGTNDSPNLSSDSFATFESTATRFDLLANDSDDEGHALSITQIDGQPILVGGQVAVAGGSVTLHADGTVTFVPTAGFSGSFAFEYAVEDALGGSETAAVQVAVVPSDSRPEVTLDQTPLTINDPFDGPTPLVDLPLAQWTHDSGTVAPDLQDPTLVAAAANETSHGGLNIAIGGGSASIQGVDAATLANAIADEDYLAYSVTVADPLPQDHHLLLTGIEMFKPTGGPDYLRTVVVSRDPDFATATTIVANDLVSGDGVAIDRDLATAISVVAGETLYFRVYLYDSSGGDVVQYDNFQAKFTVLDANDSVAFSEGDPAVAVDAGGNADASDGGDADLVQLSINLSGIVDANAEWVTIAGQTVDLSSSGNWTGLGVGGSVVDLGYNQYTQSFTITNYSGAGDAIPQSDLDLLIRGLQYENTSQNPSYGQRTFEFVLTDASGLASAPVMSNILVASVNDLPIAVNDSFAIDQDTPLDGHLLADNGGGVDSDPDGDTLTVTQINGQAFASGHVFALPSGATIQMFSDGTFRFDPGTAFDHLGSGEQVTDSFSYQISDFHGGFATATVTIQIDGIDDPLSIDGIDDGIHSGTDASVDESHLATGSAAMPGGATTSGSFVLQVGDQIESLQVAGVSITTAQLLNAQTVPVVIATTHGQLTIDSYDSTSGQVDYRYELTSAADHSGGTATESIGLIARDLDGDQTAVTLVIYIVDDLAIANDDWDEVINVAGNPSSVADGNVVTGQGSGSDPNFSDGVVDRVGADQVSAPVTGVVAGTGSPDNTSGNLGLPVAGAFGSLVLQADGAYMYTPDYANAQVAALGPDESLTDVFTYQITDADGSQSTATITFTILGTPTIIGTQDEGLVTGTDASVKEADLSTGSTADPAGATASGSFLVIAPRGLVQLKVAGTAISANQLDWVGGAPIMVATPHGSIQILSYDQATGLVEYKFTLTSPIDHANGQGSESITLAVKDTFGDEVQKTMLIAIVDDAPVAHDDLEYDNGSPGVPLTGNVTDNDIYGANGPAADPIRSVVVGSSDPNGFEHQVGSPINGLFGWLTLSADGGFAYQADPARSAFQELGDGQTANDLFTYQIADADGSTSNAELIVVVSGLNEAPTAEGTIEPQTAYDGQTIVPLDIRGYFGDRDATDVLTYADNGSLPTGLSLDSATGIISGTPSGDASQTGPYAVQITATDAEGLTATQSFTWNVHNVAPVAVEHTGTVHESNVYIGQLLVGNGSDYDPDGDTPLQVVAVNGDPAAVGIAVTLQSGAIVQIHADGSYQYDPNGQFDNLGVGQSALDQFAYTISDGQGGTDTGQVVVTIHGENEPPQVGDSQIKVGANVSTVIPVLQNAYDPNGDPLTVIVLTQPDNASVAVHPNGTLTFTPNANFVGETSFRYLVEDPYGGTASATLEVEVRAPFAFDSLNDFSKGFGQRDRVSVGTGSEDRSPLSMQIFALAAEPIVSGHANYGSQIVGRIYDSSGRLIGERTTVADIGGNWTMQFQGVSNFEHYRIEIEQNDASGTAIPGFGLKHSNSTYQTLQPLTHVRETLTVERVMREMPSKAIQQGHGTLNNPLGLGI</sequence>
<dbReference type="Gene3D" id="2.60.40.2810">
    <property type="match status" value="1"/>
</dbReference>
<dbReference type="Pfam" id="PF16184">
    <property type="entry name" value="Cadherin_3"/>
    <property type="match status" value="1"/>
</dbReference>
<dbReference type="PROSITE" id="PS50268">
    <property type="entry name" value="CADHERIN_2"/>
    <property type="match status" value="3"/>
</dbReference>
<dbReference type="Gene3D" id="3.10.100.10">
    <property type="entry name" value="Mannose-Binding Protein A, subunit A"/>
    <property type="match status" value="1"/>
</dbReference>
<evidence type="ECO:0000313" key="8">
    <source>
        <dbReference type="Proteomes" id="UP000315082"/>
    </source>
</evidence>
<dbReference type="Pfam" id="PF17164">
    <property type="entry name" value="DUF5122"/>
    <property type="match status" value="20"/>
</dbReference>
<dbReference type="InterPro" id="IPR011889">
    <property type="entry name" value="Liste_lipo_26"/>
</dbReference>
<dbReference type="InterPro" id="IPR016187">
    <property type="entry name" value="CTDL_fold"/>
</dbReference>
<dbReference type="SMART" id="SM00736">
    <property type="entry name" value="CADG"/>
    <property type="match status" value="1"/>
</dbReference>
<dbReference type="Pfam" id="PF14252">
    <property type="entry name" value="DUF4347"/>
    <property type="match status" value="1"/>
</dbReference>
<dbReference type="PROSITE" id="PS51854">
    <property type="entry name" value="CSPG"/>
    <property type="match status" value="1"/>
</dbReference>
<dbReference type="PROSITE" id="PS50093">
    <property type="entry name" value="PKD"/>
    <property type="match status" value="1"/>
</dbReference>
<dbReference type="Gene3D" id="2.60.40.60">
    <property type="entry name" value="Cadherins"/>
    <property type="match status" value="3"/>
</dbReference>
<dbReference type="NCBIfam" id="NF012211">
    <property type="entry name" value="tand_rpt_95"/>
    <property type="match status" value="2"/>
</dbReference>
<dbReference type="Gene3D" id="2.60.40.3440">
    <property type="match status" value="1"/>
</dbReference>
<dbReference type="PANTHER" id="PTHR44103">
    <property type="entry name" value="PROPROTEIN CONVERTASE P"/>
    <property type="match status" value="1"/>
</dbReference>
<dbReference type="InterPro" id="IPR011049">
    <property type="entry name" value="Serralysin-like_metalloprot_C"/>
</dbReference>
<dbReference type="GO" id="GO:0007156">
    <property type="term" value="P:homophilic cell adhesion via plasma membrane adhesion molecules"/>
    <property type="evidence" value="ECO:0007669"/>
    <property type="project" value="InterPro"/>
</dbReference>
<dbReference type="PROSITE" id="PS50041">
    <property type="entry name" value="C_TYPE_LECTIN_2"/>
    <property type="match status" value="1"/>
</dbReference>
<dbReference type="InterPro" id="IPR013431">
    <property type="entry name" value="Delta_60_rpt"/>
</dbReference>
<dbReference type="SMART" id="SM00159">
    <property type="entry name" value="PTX"/>
    <property type="match status" value="1"/>
</dbReference>
<dbReference type="Pfam" id="PF00353">
    <property type="entry name" value="HemolysinCabind"/>
    <property type="match status" value="6"/>
</dbReference>
<dbReference type="Pfam" id="PF17803">
    <property type="entry name" value="Cadherin_4"/>
    <property type="match status" value="1"/>
</dbReference>
<evidence type="ECO:0000259" key="6">
    <source>
        <dbReference type="PROSITE" id="PS51828"/>
    </source>
</evidence>
<dbReference type="InterPro" id="IPR028994">
    <property type="entry name" value="Integrin_alpha_N"/>
</dbReference>
<feature type="domain" description="Cadherin" evidence="5">
    <location>
        <begin position="5116"/>
        <end position="5230"/>
    </location>
</feature>
<dbReference type="Pfam" id="PF13517">
    <property type="entry name" value="FG-GAP_3"/>
    <property type="match status" value="3"/>
</dbReference>
<feature type="compositionally biased region" description="Acidic residues" evidence="2">
    <location>
        <begin position="1477"/>
        <end position="1486"/>
    </location>
</feature>
<dbReference type="InterPro" id="IPR002126">
    <property type="entry name" value="Cadherin-like_dom"/>
</dbReference>
<dbReference type="InterPro" id="IPR010221">
    <property type="entry name" value="VCBS_dom"/>
</dbReference>
<name>A0A518JX90_9BACT</name>
<dbReference type="SUPFAM" id="SSF56436">
    <property type="entry name" value="C-type lectin-like"/>
    <property type="match status" value="1"/>
</dbReference>
<dbReference type="InterPro" id="IPR040853">
    <property type="entry name" value="RapA2_cadherin-like"/>
</dbReference>
<dbReference type="SUPFAM" id="SSF51120">
    <property type="entry name" value="beta-Roll"/>
    <property type="match status" value="3"/>
</dbReference>
<accession>A0A518JX90</accession>
<feature type="domain" description="Cadherin" evidence="5">
    <location>
        <begin position="5844"/>
        <end position="5953"/>
    </location>
</feature>
<evidence type="ECO:0000256" key="2">
    <source>
        <dbReference type="SAM" id="MobiDB-lite"/>
    </source>
</evidence>
<dbReference type="CDD" id="cd11304">
    <property type="entry name" value="Cadherin_repeat"/>
    <property type="match status" value="3"/>
</dbReference>
<dbReference type="Pfam" id="PF00354">
    <property type="entry name" value="Pentaxin"/>
    <property type="match status" value="1"/>
</dbReference>
<dbReference type="InterPro" id="IPR001343">
    <property type="entry name" value="Hemolysn_Ca-bd"/>
</dbReference>
<dbReference type="NCBIfam" id="TIGR02608">
    <property type="entry name" value="delta_60_rpt"/>
    <property type="match status" value="21"/>
</dbReference>
<dbReference type="Gene3D" id="2.60.40.10">
    <property type="entry name" value="Immunoglobulins"/>
    <property type="match status" value="2"/>
</dbReference>
<dbReference type="Proteomes" id="UP000315082">
    <property type="component" value="Chromosome"/>
</dbReference>
<dbReference type="GO" id="GO:0016020">
    <property type="term" value="C:membrane"/>
    <property type="evidence" value="ECO:0007669"/>
    <property type="project" value="InterPro"/>
</dbReference>
<organism evidence="7 8">
    <name type="scientific">Rosistilla carotiformis</name>
    <dbReference type="NCBI Taxonomy" id="2528017"/>
    <lineage>
        <taxon>Bacteria</taxon>
        <taxon>Pseudomonadati</taxon>
        <taxon>Planctomycetota</taxon>
        <taxon>Planctomycetia</taxon>
        <taxon>Pirellulales</taxon>
        <taxon>Pirellulaceae</taxon>
        <taxon>Rosistilla</taxon>
    </lineage>
</organism>
<protein>
    <submittedName>
        <fullName evidence="7">Bifunctional hemolysin/adenylate cyclase</fullName>
    </submittedName>
</protein>
<dbReference type="SUPFAM" id="SSF49899">
    <property type="entry name" value="Concanavalin A-like lectins/glucanases"/>
    <property type="match status" value="1"/>
</dbReference>
<keyword evidence="1" id="KW-0732">Signal</keyword>
<feature type="domain" description="PKD" evidence="4">
    <location>
        <begin position="5350"/>
        <end position="5386"/>
    </location>
</feature>
<evidence type="ECO:0000259" key="4">
    <source>
        <dbReference type="PROSITE" id="PS50093"/>
    </source>
</evidence>
<dbReference type="Pfam" id="PF00028">
    <property type="entry name" value="Cadherin"/>
    <property type="match status" value="2"/>
</dbReference>
<dbReference type="PRINTS" id="PR00313">
    <property type="entry name" value="CABNDNGRPT"/>
</dbReference>
<evidence type="ECO:0000259" key="3">
    <source>
        <dbReference type="PROSITE" id="PS50041"/>
    </source>
</evidence>
<dbReference type="Pfam" id="PF17963">
    <property type="entry name" value="Big_9"/>
    <property type="match status" value="5"/>
</dbReference>
<dbReference type="InterPro" id="IPR001759">
    <property type="entry name" value="PTX_dom"/>
</dbReference>
<dbReference type="InterPro" id="IPR005046">
    <property type="entry name" value="DUF285"/>
</dbReference>
<gene>
    <name evidence="7" type="primary">cya_3</name>
    <name evidence="7" type="ORF">Poly24_38820</name>
</gene>
<dbReference type="InterPro" id="IPR001304">
    <property type="entry name" value="C-type_lectin-like"/>
</dbReference>
<dbReference type="PROSITE" id="PS00330">
    <property type="entry name" value="HEMOLYSIN_CALCIUM"/>
    <property type="match status" value="1"/>
</dbReference>